<name>A0ABQ1NX90_9MICC</name>
<dbReference type="InterPro" id="IPR041678">
    <property type="entry name" value="TetR_C_16"/>
</dbReference>
<dbReference type="RefSeq" id="WP_188667427.1">
    <property type="nucleotide sequence ID" value="NZ_BMJI01000004.1"/>
</dbReference>
<dbReference type="PRINTS" id="PR00455">
    <property type="entry name" value="HTHTETR"/>
</dbReference>
<feature type="DNA-binding region" description="H-T-H motif" evidence="2">
    <location>
        <begin position="38"/>
        <end position="57"/>
    </location>
</feature>
<proteinExistence type="predicted"/>
<dbReference type="SUPFAM" id="SSF48498">
    <property type="entry name" value="Tetracyclin repressor-like, C-terminal domain"/>
    <property type="match status" value="1"/>
</dbReference>
<keyword evidence="1 2" id="KW-0238">DNA-binding</keyword>
<comment type="caution">
    <text evidence="4">The sequence shown here is derived from an EMBL/GenBank/DDBJ whole genome shotgun (WGS) entry which is preliminary data.</text>
</comment>
<keyword evidence="5" id="KW-1185">Reference proteome</keyword>
<reference evidence="5" key="1">
    <citation type="journal article" date="2019" name="Int. J. Syst. Evol. Microbiol.">
        <title>The Global Catalogue of Microorganisms (GCM) 10K type strain sequencing project: providing services to taxonomists for standard genome sequencing and annotation.</title>
        <authorList>
            <consortium name="The Broad Institute Genomics Platform"/>
            <consortium name="The Broad Institute Genome Sequencing Center for Infectious Disease"/>
            <person name="Wu L."/>
            <person name="Ma J."/>
        </authorList>
    </citation>
    <scope>NUCLEOTIDE SEQUENCE [LARGE SCALE GENOMIC DNA]</scope>
    <source>
        <strain evidence="5">CGMCC 1.15480</strain>
    </source>
</reference>
<protein>
    <submittedName>
        <fullName evidence="4">TetR family transcriptional regulator</fullName>
    </submittedName>
</protein>
<dbReference type="InterPro" id="IPR009057">
    <property type="entry name" value="Homeodomain-like_sf"/>
</dbReference>
<organism evidence="4 5">
    <name type="scientific">Tersicoccus solisilvae</name>
    <dbReference type="NCBI Taxonomy" id="1882339"/>
    <lineage>
        <taxon>Bacteria</taxon>
        <taxon>Bacillati</taxon>
        <taxon>Actinomycetota</taxon>
        <taxon>Actinomycetes</taxon>
        <taxon>Micrococcales</taxon>
        <taxon>Micrococcaceae</taxon>
        <taxon>Tersicoccus</taxon>
    </lineage>
</organism>
<evidence type="ECO:0000256" key="1">
    <source>
        <dbReference type="ARBA" id="ARBA00023125"/>
    </source>
</evidence>
<dbReference type="InterPro" id="IPR036271">
    <property type="entry name" value="Tet_transcr_reg_TetR-rel_C_sf"/>
</dbReference>
<evidence type="ECO:0000313" key="5">
    <source>
        <dbReference type="Proteomes" id="UP000597761"/>
    </source>
</evidence>
<feature type="domain" description="HTH tetR-type" evidence="3">
    <location>
        <begin position="15"/>
        <end position="75"/>
    </location>
</feature>
<dbReference type="EMBL" id="BMJI01000004">
    <property type="protein sequence ID" value="GGC86893.1"/>
    <property type="molecule type" value="Genomic_DNA"/>
</dbReference>
<sequence>MTASGARRGRRAAGHDTRALILAAARRRFAADGFDGATVRAIAAEAGVDPAMINHHFGGKEPLFIASVEAPFDPAQYVRSVRPEVADGLAARLLSTLLPVWDSPAGAAAVGLFRSGLHRDWGVSLLRQFIQRRALTPIVEHLPGDDDERALRASLVASQIAGLLLTRYVIKLEPIASMRHEQVVALIAPNLQRYLTGPLT</sequence>
<dbReference type="PANTHER" id="PTHR30055:SF235">
    <property type="entry name" value="TRANSCRIPTIONAL REGULATORY PROTEIN"/>
    <property type="match status" value="1"/>
</dbReference>
<dbReference type="PANTHER" id="PTHR30055">
    <property type="entry name" value="HTH-TYPE TRANSCRIPTIONAL REGULATOR RUTR"/>
    <property type="match status" value="1"/>
</dbReference>
<dbReference type="Proteomes" id="UP000597761">
    <property type="component" value="Unassembled WGS sequence"/>
</dbReference>
<evidence type="ECO:0000259" key="3">
    <source>
        <dbReference type="PROSITE" id="PS50977"/>
    </source>
</evidence>
<gene>
    <name evidence="4" type="ORF">GCM10011512_12290</name>
</gene>
<dbReference type="Pfam" id="PF17920">
    <property type="entry name" value="TetR_C_16"/>
    <property type="match status" value="1"/>
</dbReference>
<dbReference type="InterPro" id="IPR050109">
    <property type="entry name" value="HTH-type_TetR-like_transc_reg"/>
</dbReference>
<evidence type="ECO:0000256" key="2">
    <source>
        <dbReference type="PROSITE-ProRule" id="PRU00335"/>
    </source>
</evidence>
<accession>A0ABQ1NX90</accession>
<dbReference type="Gene3D" id="1.10.357.10">
    <property type="entry name" value="Tetracycline Repressor, domain 2"/>
    <property type="match status" value="1"/>
</dbReference>
<dbReference type="InterPro" id="IPR001647">
    <property type="entry name" value="HTH_TetR"/>
</dbReference>
<evidence type="ECO:0000313" key="4">
    <source>
        <dbReference type="EMBL" id="GGC86893.1"/>
    </source>
</evidence>
<dbReference type="SUPFAM" id="SSF46689">
    <property type="entry name" value="Homeodomain-like"/>
    <property type="match status" value="1"/>
</dbReference>
<dbReference type="Gene3D" id="1.10.10.60">
    <property type="entry name" value="Homeodomain-like"/>
    <property type="match status" value="1"/>
</dbReference>
<dbReference type="Pfam" id="PF00440">
    <property type="entry name" value="TetR_N"/>
    <property type="match status" value="1"/>
</dbReference>
<dbReference type="PROSITE" id="PS50977">
    <property type="entry name" value="HTH_TETR_2"/>
    <property type="match status" value="1"/>
</dbReference>